<dbReference type="Pfam" id="PF12706">
    <property type="entry name" value="Lactamase_B_2"/>
    <property type="match status" value="1"/>
</dbReference>
<dbReference type="RefSeq" id="WP_154771780.1">
    <property type="nucleotide sequence ID" value="NZ_JAXHPE010000019.1"/>
</dbReference>
<dbReference type="PANTHER" id="PTHR15032:SF4">
    <property type="entry name" value="N-ACYL-PHOSPHATIDYLETHANOLAMINE-HYDROLYZING PHOSPHOLIPASE D"/>
    <property type="match status" value="1"/>
</dbReference>
<dbReference type="SUPFAM" id="SSF56281">
    <property type="entry name" value="Metallo-hydrolase/oxidoreductase"/>
    <property type="match status" value="1"/>
</dbReference>
<dbReference type="PROSITE" id="PS51257">
    <property type="entry name" value="PROKAR_LIPOPROTEIN"/>
    <property type="match status" value="1"/>
</dbReference>
<protein>
    <submittedName>
        <fullName evidence="2">MBL fold metallo-hydrolase</fullName>
    </submittedName>
    <submittedName>
        <fullName evidence="3">Zn-dependent hydrolase</fullName>
    </submittedName>
</protein>
<dbReference type="Proteomes" id="UP000473854">
    <property type="component" value="Unassembled WGS sequence"/>
</dbReference>
<dbReference type="PANTHER" id="PTHR15032">
    <property type="entry name" value="N-ACYL-PHOSPHATIDYLETHANOLAMINE-HYDROLYZING PHOSPHOLIPASE D"/>
    <property type="match status" value="1"/>
</dbReference>
<reference evidence="2" key="2">
    <citation type="submission" date="2023-11" db="EMBL/GenBank/DDBJ databases">
        <authorList>
            <person name="Kyselkova M."/>
            <person name="Xanthopoulou K."/>
            <person name="Shestivska V."/>
            <person name="Spanelova P."/>
            <person name="Maixnerova M."/>
            <person name="Higgins P.G."/>
            <person name="Nemec A."/>
        </authorList>
    </citation>
    <scope>NUCLEOTIDE SEQUENCE</scope>
    <source>
        <strain evidence="2">ANC 7225</strain>
    </source>
</reference>
<comment type="caution">
    <text evidence="3">The sequence shown here is derived from an EMBL/GenBank/DDBJ whole genome shotgun (WGS) entry which is preliminary data.</text>
</comment>
<dbReference type="EMBL" id="WLYL01000002">
    <property type="protein sequence ID" value="MTD10119.1"/>
    <property type="molecule type" value="Genomic_DNA"/>
</dbReference>
<evidence type="ECO:0000313" key="5">
    <source>
        <dbReference type="Proteomes" id="UP001284094"/>
    </source>
</evidence>
<dbReference type="Gene3D" id="3.60.15.10">
    <property type="entry name" value="Ribonuclease Z/Hydroxyacylglutathione hydrolase-like"/>
    <property type="match status" value="1"/>
</dbReference>
<keyword evidence="5" id="KW-1185">Reference proteome</keyword>
<reference evidence="3 4" key="1">
    <citation type="submission" date="2019-11" db="EMBL/GenBank/DDBJ databases">
        <authorList>
            <person name="An D."/>
        </authorList>
    </citation>
    <scope>NUCLEOTIDE SEQUENCE [LARGE SCALE GENOMIC DNA]</scope>
    <source>
        <strain evidence="3 4">YIM 103518</strain>
    </source>
</reference>
<dbReference type="InterPro" id="IPR024884">
    <property type="entry name" value="NAPE-PLD"/>
</dbReference>
<keyword evidence="3" id="KW-0378">Hydrolase</keyword>
<feature type="domain" description="Metallo-beta-lactamase" evidence="1">
    <location>
        <begin position="121"/>
        <end position="315"/>
    </location>
</feature>
<dbReference type="PIRSF" id="PIRSF038896">
    <property type="entry name" value="NAPE-PLD"/>
    <property type="match status" value="1"/>
</dbReference>
<organism evidence="3 4">
    <name type="scientific">Acinetobacter faecalis</name>
    <dbReference type="NCBI Taxonomy" id="2665161"/>
    <lineage>
        <taxon>Bacteria</taxon>
        <taxon>Pseudomonadati</taxon>
        <taxon>Pseudomonadota</taxon>
        <taxon>Gammaproteobacteria</taxon>
        <taxon>Moraxellales</taxon>
        <taxon>Moraxellaceae</taxon>
        <taxon>Acinetobacter</taxon>
    </lineage>
</organism>
<evidence type="ECO:0000313" key="2">
    <source>
        <dbReference type="EMBL" id="MDY6550607.1"/>
    </source>
</evidence>
<reference evidence="2 5" key="3">
    <citation type="journal article" date="2024" name="Syst. Appl. Microbiol.">
        <title>Evidence for the occurrence of Acinetobacter faecalis in cattle feces and its emended description.</title>
        <authorList>
            <person name="Kyselkova M."/>
            <person name="Xanthopoulou K."/>
            <person name="Shestivska V."/>
            <person name="Spanelova P."/>
            <person name="Maixnerova M."/>
            <person name="Higgins P.G."/>
            <person name="Nemec A."/>
        </authorList>
    </citation>
    <scope>NUCLEOTIDE SEQUENCE [LARGE SCALE GENOMIC DNA]</scope>
    <source>
        <strain evidence="2 5">ANC 7225</strain>
    </source>
</reference>
<dbReference type="InterPro" id="IPR036866">
    <property type="entry name" value="RibonucZ/Hydroxyglut_hydro"/>
</dbReference>
<dbReference type="AlphaFoldDB" id="A0A6L6GC49"/>
<accession>A0A6L6GC49</accession>
<name>A0A6L6GC49_9GAMM</name>
<dbReference type="InterPro" id="IPR001279">
    <property type="entry name" value="Metallo-B-lactamas"/>
</dbReference>
<gene>
    <name evidence="3" type="ORF">GIX10_01420</name>
    <name evidence="2" type="ORF">SKM48_07550</name>
</gene>
<dbReference type="GO" id="GO:0008270">
    <property type="term" value="F:zinc ion binding"/>
    <property type="evidence" value="ECO:0007669"/>
    <property type="project" value="InterPro"/>
</dbReference>
<sequence length="357" mass="41267">MYKSSHDSSVTEHHHTQLATQSCLSHLWVQPKFEYLQSEHFNGKQFFNAVSLVEKTSKSDLYKWLLTRKSYTWDVDIQKEYEDRNGSVQVAPEQRPHASLDDWNVWFIGHATALIKIGPYNFLTDPVWADYASPKQGMGPRRVCPAGIRLEDLPHIDGVLLSHNHYDHMDIATLQWLHNKFGMMIYTGLGNSFYLPDEFHVTELDWWESIEFHGLKITYTPAQHGSGRGFRDQDCALWGGFSISNGKDHCYFAGDTGYASHFKDIKQKLGAPRIALLPIGAYEPRHILRYMHMNPEDAFQAHKDLHAKCSLAIHYRTFQLTDESRDQPEEDLHKAMRNSSKLVNPFYCIREGKKIIV</sequence>
<evidence type="ECO:0000313" key="4">
    <source>
        <dbReference type="Proteomes" id="UP000473854"/>
    </source>
</evidence>
<dbReference type="GO" id="GO:0070290">
    <property type="term" value="F:N-acylphosphatidylethanolamine-specific phospholipase D activity"/>
    <property type="evidence" value="ECO:0007669"/>
    <property type="project" value="InterPro"/>
</dbReference>
<dbReference type="Proteomes" id="UP001284094">
    <property type="component" value="Unassembled WGS sequence"/>
</dbReference>
<dbReference type="EMBL" id="JAXHPO010000028">
    <property type="protein sequence ID" value="MDY6550607.1"/>
    <property type="molecule type" value="Genomic_DNA"/>
</dbReference>
<evidence type="ECO:0000313" key="3">
    <source>
        <dbReference type="EMBL" id="MTD10119.1"/>
    </source>
</evidence>
<dbReference type="GO" id="GO:0005737">
    <property type="term" value="C:cytoplasm"/>
    <property type="evidence" value="ECO:0007669"/>
    <property type="project" value="TreeGrafter"/>
</dbReference>
<evidence type="ECO:0000259" key="1">
    <source>
        <dbReference type="Pfam" id="PF12706"/>
    </source>
</evidence>
<proteinExistence type="predicted"/>